<dbReference type="InterPro" id="IPR008984">
    <property type="entry name" value="SMAD_FHA_dom_sf"/>
</dbReference>
<dbReference type="PROSITE" id="PS50006">
    <property type="entry name" value="FHA_DOMAIN"/>
    <property type="match status" value="1"/>
</dbReference>
<dbReference type="Gene3D" id="2.60.200.20">
    <property type="match status" value="1"/>
</dbReference>
<dbReference type="CDD" id="cd00060">
    <property type="entry name" value="FHA"/>
    <property type="match status" value="1"/>
</dbReference>
<dbReference type="Pfam" id="PF00498">
    <property type="entry name" value="FHA"/>
    <property type="match status" value="1"/>
</dbReference>
<organism evidence="3 4">
    <name type="scientific">Arachnia propionica</name>
    <dbReference type="NCBI Taxonomy" id="1750"/>
    <lineage>
        <taxon>Bacteria</taxon>
        <taxon>Bacillati</taxon>
        <taxon>Actinomycetota</taxon>
        <taxon>Actinomycetes</taxon>
        <taxon>Propionibacteriales</taxon>
        <taxon>Propionibacteriaceae</taxon>
        <taxon>Arachnia</taxon>
    </lineage>
</organism>
<accession>A0A3P1T3Z6</accession>
<feature type="domain" description="FHA" evidence="2">
    <location>
        <begin position="209"/>
        <end position="263"/>
    </location>
</feature>
<keyword evidence="1" id="KW-0597">Phosphoprotein</keyword>
<protein>
    <submittedName>
        <fullName evidence="3">FHA domain-containing protein</fullName>
    </submittedName>
</protein>
<gene>
    <name evidence="3" type="ORF">EII34_11505</name>
</gene>
<reference evidence="3 4" key="1">
    <citation type="submission" date="2018-11" db="EMBL/GenBank/DDBJ databases">
        <title>Genomes From Bacteria Associated with the Canine Oral Cavity: a Test Case for Automated Genome-Based Taxonomic Assignment.</title>
        <authorList>
            <person name="Coil D.A."/>
            <person name="Jospin G."/>
            <person name="Darling A.E."/>
            <person name="Wallis C."/>
            <person name="Davis I.J."/>
            <person name="Harris S."/>
            <person name="Eisen J.A."/>
            <person name="Holcombe L.J."/>
            <person name="O'Flynn C."/>
        </authorList>
    </citation>
    <scope>NUCLEOTIDE SEQUENCE [LARGE SCALE GENOMIC DNA]</scope>
    <source>
        <strain evidence="3 4">OH887_COT-365</strain>
    </source>
</reference>
<dbReference type="EMBL" id="RQZG01000014">
    <property type="protein sequence ID" value="RRD04008.1"/>
    <property type="molecule type" value="Genomic_DNA"/>
</dbReference>
<comment type="caution">
    <text evidence="3">The sequence shown here is derived from an EMBL/GenBank/DDBJ whole genome shotgun (WGS) entry which is preliminary data.</text>
</comment>
<evidence type="ECO:0000313" key="3">
    <source>
        <dbReference type="EMBL" id="RRD04008.1"/>
    </source>
</evidence>
<name>A0A3P1T3Z6_9ACTN</name>
<dbReference type="Proteomes" id="UP000280819">
    <property type="component" value="Unassembled WGS sequence"/>
</dbReference>
<dbReference type="RefSeq" id="WP_124845308.1">
    <property type="nucleotide sequence ID" value="NZ_JAUNKP010000004.1"/>
</dbReference>
<evidence type="ECO:0000256" key="1">
    <source>
        <dbReference type="ARBA" id="ARBA00022553"/>
    </source>
</evidence>
<evidence type="ECO:0000259" key="2">
    <source>
        <dbReference type="PROSITE" id="PS50006"/>
    </source>
</evidence>
<proteinExistence type="predicted"/>
<sequence>MISSHGTPTWSPGAHMGIVWPHGLALVLNGLTPEGAGELWHRVHASAKLSDFVRSLAEVVGTGVLELPEFAVAISEGDNWHLAIRGQVPLEAQFGSTSEAMQCHTITTWTERTVLSPSALRIGEPGGPMVPVSDGVVLAGCLELGAFKPSSTVLVEETGGIPHVPEDERSDVDVVVSPPATAPTHAEERAPIGCLRMPGGELIPLGGPVVIGRHPGAGGLNLSEPARLVTIGEPHISANHLALFVEEGQAYARDLGSRNGSALRRRGGDPLRLPERSIPLEAGDVLDLGQGVLIHCDGLP</sequence>
<dbReference type="InterPro" id="IPR000253">
    <property type="entry name" value="FHA_dom"/>
</dbReference>
<dbReference type="AlphaFoldDB" id="A0A3P1T3Z6"/>
<evidence type="ECO:0000313" key="4">
    <source>
        <dbReference type="Proteomes" id="UP000280819"/>
    </source>
</evidence>
<dbReference type="SUPFAM" id="SSF49879">
    <property type="entry name" value="SMAD/FHA domain"/>
    <property type="match status" value="1"/>
</dbReference>
<dbReference type="OrthoDB" id="5485098at2"/>